<dbReference type="OrthoDB" id="8584394at2"/>
<evidence type="ECO:0000313" key="4">
    <source>
        <dbReference type="Proteomes" id="UP000321532"/>
    </source>
</evidence>
<dbReference type="AlphaFoldDB" id="A0A512AV91"/>
<dbReference type="InterPro" id="IPR051262">
    <property type="entry name" value="SMP-30/CGR1_Lactonase"/>
</dbReference>
<sequence>MYNLAIQTAMNKFTKLLFAMVLLCCISCEDSNDTTKTFEAKQETYSLPGDQLFPEGIAYNPNKGMFYVGSTMNGDVVQVNVENGESSLFSSGAGQSRTDVRGIKTDAQNRLWLCGGQENKIHVLDPNGHLIRTWDTFALFKSGFINDCVTDGSFIYFTDSRVQKIYRTQVNTDAPGQMEEWLSFTDQQIPYGAGFNANGAALSSDGKYLLIVISNTGKLYRIDTASKAITEIQLNAALTSGDGLWLDDKTLYVSRNANGQIFSVVLNENFTQGTVGTGFGQNLKFNTTIAKVEDYLLVLNSQLNLRPSSTNPNPALPNLPFTVSRVAIP</sequence>
<dbReference type="SUPFAM" id="SSF63829">
    <property type="entry name" value="Calcium-dependent phosphotriesterase"/>
    <property type="match status" value="1"/>
</dbReference>
<dbReference type="InterPro" id="IPR011042">
    <property type="entry name" value="6-blade_b-propeller_TolB-like"/>
</dbReference>
<gene>
    <name evidence="3" type="ORF">AAE02nite_12740</name>
</gene>
<dbReference type="InterPro" id="IPR015943">
    <property type="entry name" value="WD40/YVTN_repeat-like_dom_sf"/>
</dbReference>
<accession>A0A512AV91</accession>
<comment type="caution">
    <text evidence="3">The sequence shown here is derived from an EMBL/GenBank/DDBJ whole genome shotgun (WGS) entry which is preliminary data.</text>
</comment>
<dbReference type="PANTHER" id="PTHR47572">
    <property type="entry name" value="LIPOPROTEIN-RELATED"/>
    <property type="match status" value="1"/>
</dbReference>
<dbReference type="Proteomes" id="UP000321532">
    <property type="component" value="Unassembled WGS sequence"/>
</dbReference>
<proteinExistence type="predicted"/>
<keyword evidence="1" id="KW-0378">Hydrolase</keyword>
<dbReference type="Gene3D" id="2.120.10.30">
    <property type="entry name" value="TolB, C-terminal domain"/>
    <property type="match status" value="1"/>
</dbReference>
<name>A0A512AV91_9BACT</name>
<dbReference type="Gene3D" id="2.130.10.10">
    <property type="entry name" value="YVTN repeat-like/Quinoprotein amine dehydrogenase"/>
    <property type="match status" value="1"/>
</dbReference>
<dbReference type="RefSeq" id="WP_146896143.1">
    <property type="nucleotide sequence ID" value="NZ_BJYS01000007.1"/>
</dbReference>
<feature type="domain" description="SMP-30/Gluconolactonase/LRE-like region" evidence="2">
    <location>
        <begin position="47"/>
        <end position="135"/>
    </location>
</feature>
<dbReference type="InterPro" id="IPR013658">
    <property type="entry name" value="SGL"/>
</dbReference>
<dbReference type="Pfam" id="PF08450">
    <property type="entry name" value="SGL"/>
    <property type="match status" value="1"/>
</dbReference>
<dbReference type="PANTHER" id="PTHR47572:SF4">
    <property type="entry name" value="LACTONASE DRP35"/>
    <property type="match status" value="1"/>
</dbReference>
<dbReference type="GO" id="GO:0016787">
    <property type="term" value="F:hydrolase activity"/>
    <property type="evidence" value="ECO:0007669"/>
    <property type="project" value="UniProtKB-KW"/>
</dbReference>
<keyword evidence="4" id="KW-1185">Reference proteome</keyword>
<protein>
    <recommendedName>
        <fullName evidence="2">SMP-30/Gluconolactonase/LRE-like region domain-containing protein</fullName>
    </recommendedName>
</protein>
<evidence type="ECO:0000256" key="1">
    <source>
        <dbReference type="ARBA" id="ARBA00022801"/>
    </source>
</evidence>
<organism evidence="3 4">
    <name type="scientific">Adhaeribacter aerolatus</name>
    <dbReference type="NCBI Taxonomy" id="670289"/>
    <lineage>
        <taxon>Bacteria</taxon>
        <taxon>Pseudomonadati</taxon>
        <taxon>Bacteroidota</taxon>
        <taxon>Cytophagia</taxon>
        <taxon>Cytophagales</taxon>
        <taxon>Hymenobacteraceae</taxon>
        <taxon>Adhaeribacter</taxon>
    </lineage>
</organism>
<evidence type="ECO:0000259" key="2">
    <source>
        <dbReference type="Pfam" id="PF08450"/>
    </source>
</evidence>
<evidence type="ECO:0000313" key="3">
    <source>
        <dbReference type="EMBL" id="GEO03610.1"/>
    </source>
</evidence>
<dbReference type="EMBL" id="BJYS01000007">
    <property type="protein sequence ID" value="GEO03610.1"/>
    <property type="molecule type" value="Genomic_DNA"/>
</dbReference>
<reference evidence="3 4" key="1">
    <citation type="submission" date="2019-07" db="EMBL/GenBank/DDBJ databases">
        <title>Whole genome shotgun sequence of Adhaeribacter aerolatus NBRC 106133.</title>
        <authorList>
            <person name="Hosoyama A."/>
            <person name="Uohara A."/>
            <person name="Ohji S."/>
            <person name="Ichikawa N."/>
        </authorList>
    </citation>
    <scope>NUCLEOTIDE SEQUENCE [LARGE SCALE GENOMIC DNA]</scope>
    <source>
        <strain evidence="3 4">NBRC 106133</strain>
    </source>
</reference>